<dbReference type="Pfam" id="PF00017">
    <property type="entry name" value="SH2"/>
    <property type="match status" value="1"/>
</dbReference>
<dbReference type="Pfam" id="PF00169">
    <property type="entry name" value="PH"/>
    <property type="match status" value="1"/>
</dbReference>
<comment type="similarity">
    <text evidence="2">Belongs to the GRB7/10/14 family.</text>
</comment>
<dbReference type="Gene3D" id="3.30.505.10">
    <property type="entry name" value="SH2 domain"/>
    <property type="match status" value="1"/>
</dbReference>
<dbReference type="PROSITE" id="PS50200">
    <property type="entry name" value="RA"/>
    <property type="match status" value="1"/>
</dbReference>
<evidence type="ECO:0000256" key="2">
    <source>
        <dbReference type="ARBA" id="ARBA00006708"/>
    </source>
</evidence>
<keyword evidence="12" id="KW-1185">Reference proteome</keyword>
<dbReference type="SMART" id="SM00233">
    <property type="entry name" value="PH"/>
    <property type="match status" value="1"/>
</dbReference>
<evidence type="ECO:0000259" key="8">
    <source>
        <dbReference type="PROSITE" id="PS50001"/>
    </source>
</evidence>
<dbReference type="InterPro" id="IPR015042">
    <property type="entry name" value="BPS-dom"/>
</dbReference>
<evidence type="ECO:0000256" key="1">
    <source>
        <dbReference type="ARBA" id="ARBA00004496"/>
    </source>
</evidence>
<dbReference type="Gene3D" id="2.30.29.30">
    <property type="entry name" value="Pleckstrin-homology domain (PH domain)/Phosphotyrosine-binding domain (PTB)"/>
    <property type="match status" value="1"/>
</dbReference>
<gene>
    <name evidence="11" type="primary">grb10b</name>
</gene>
<evidence type="ECO:0000256" key="3">
    <source>
        <dbReference type="ARBA" id="ARBA00022490"/>
    </source>
</evidence>
<dbReference type="InterPro" id="IPR000980">
    <property type="entry name" value="SH2"/>
</dbReference>
<proteinExistence type="inferred from homology"/>
<dbReference type="Proteomes" id="UP000472262">
    <property type="component" value="Unassembled WGS sequence"/>
</dbReference>
<organism evidence="11 12">
    <name type="scientific">Sinocyclocheilus grahami</name>
    <name type="common">Dianchi golden-line fish</name>
    <name type="synonym">Barbus grahami</name>
    <dbReference type="NCBI Taxonomy" id="75366"/>
    <lineage>
        <taxon>Eukaryota</taxon>
        <taxon>Metazoa</taxon>
        <taxon>Chordata</taxon>
        <taxon>Craniata</taxon>
        <taxon>Vertebrata</taxon>
        <taxon>Euteleostomi</taxon>
        <taxon>Actinopterygii</taxon>
        <taxon>Neopterygii</taxon>
        <taxon>Teleostei</taxon>
        <taxon>Ostariophysi</taxon>
        <taxon>Cypriniformes</taxon>
        <taxon>Cyprinidae</taxon>
        <taxon>Cyprininae</taxon>
        <taxon>Sinocyclocheilus</taxon>
    </lineage>
</organism>
<dbReference type="PANTHER" id="PTHR11243:SF4">
    <property type="entry name" value="GROWTH FACTOR RECEPTOR-BOUND PROTEIN 10"/>
    <property type="match status" value="1"/>
</dbReference>
<dbReference type="SUPFAM" id="SSF50729">
    <property type="entry name" value="PH domain-like"/>
    <property type="match status" value="1"/>
</dbReference>
<comment type="subcellular location">
    <subcellularLocation>
        <location evidence="1">Cytoplasm</location>
    </subcellularLocation>
</comment>
<dbReference type="PANTHER" id="PTHR11243">
    <property type="entry name" value="GROWTH FACTOR RECEPTOR-BOUND PROTEIN"/>
    <property type="match status" value="1"/>
</dbReference>
<dbReference type="CDD" id="cd01259">
    <property type="entry name" value="PH_APBB1IP"/>
    <property type="match status" value="1"/>
</dbReference>
<protein>
    <submittedName>
        <fullName evidence="11">Growth factor receptor bound protein 10</fullName>
    </submittedName>
</protein>
<dbReference type="SMART" id="SM00252">
    <property type="entry name" value="SH2"/>
    <property type="match status" value="1"/>
</dbReference>
<dbReference type="InterPro" id="IPR039664">
    <property type="entry name" value="GRB/APBB1IP"/>
</dbReference>
<keyword evidence="4" id="KW-0597">Phosphoprotein</keyword>
<evidence type="ECO:0000256" key="4">
    <source>
        <dbReference type="ARBA" id="ARBA00022553"/>
    </source>
</evidence>
<sequence length="581" mass="66363">MNVSLVNDMNSSFESLYTSCCVQTESTPLLHNGQPHRSTTYQTQAQPTSPHQRLRRSQPMHILAVRRLQEEEQQYRTSSLPAIPNPFPELCSPASSPTLSSGSLPQCQPSGKYVRGPLFSFLSLLKEYTHCQFTNYVLLRCTAINHCPKGILTPVNLKTIIKIFSEDGMGKVVEIPADMTARDLCQFLVYKNHCVDDNSWALVEHHPALGLERCLEDHELVVQVQASMTSESKFLFRKNYAKYEFFKNPLSFFPEQMVAWCQETNGTIPPSQLLQNFLNSSSCPEIQGYLYVKEMSRKSWKKLYVFLRRSGLYFSTKGTSKEPRHLQLLADLEDSNVFTVITGRKLHNAPTDFEFCIKPNKVRNEVKELRMLCAEDEQSRACWMTAFRLFKVGRLEPAPFPFAVTSDLLFQRSVSENSLVAMDFSGRIGRVIDNPVEAQSAAMEEGHAWRKRSQRMNILGSPSPLHPSSLSGVIHRTQLWFHGRISREESHKMIHQQGRVDGMFLLRDSQSNPKAFVLTMCHHQKIKHFQILPCEEDGQMFLSLDDTATKFTDLIQLVEFYMLNRGVLPCKLKHPCTTVAL</sequence>
<feature type="domain" description="SH2" evidence="8">
    <location>
        <begin position="480"/>
        <end position="576"/>
    </location>
</feature>
<dbReference type="AlphaFoldDB" id="A0A672LTG5"/>
<dbReference type="Pfam" id="PF08947">
    <property type="entry name" value="BPS"/>
    <property type="match status" value="1"/>
</dbReference>
<dbReference type="GO" id="GO:0046627">
    <property type="term" value="P:negative regulation of insulin receptor signaling pathway"/>
    <property type="evidence" value="ECO:0007669"/>
    <property type="project" value="TreeGrafter"/>
</dbReference>
<feature type="domain" description="PH" evidence="9">
    <location>
        <begin position="283"/>
        <end position="392"/>
    </location>
</feature>
<evidence type="ECO:0000256" key="5">
    <source>
        <dbReference type="ARBA" id="ARBA00022999"/>
    </source>
</evidence>
<dbReference type="SUPFAM" id="SSF55550">
    <property type="entry name" value="SH2 domain"/>
    <property type="match status" value="1"/>
</dbReference>
<dbReference type="InterPro" id="IPR035037">
    <property type="entry name" value="Grb10_SH2"/>
</dbReference>
<evidence type="ECO:0000259" key="9">
    <source>
        <dbReference type="PROSITE" id="PS50003"/>
    </source>
</evidence>
<dbReference type="SUPFAM" id="SSF54236">
    <property type="entry name" value="Ubiquitin-like"/>
    <property type="match status" value="1"/>
</dbReference>
<reference evidence="11" key="2">
    <citation type="submission" date="2025-09" db="UniProtKB">
        <authorList>
            <consortium name="Ensembl"/>
        </authorList>
    </citation>
    <scope>IDENTIFICATION</scope>
</reference>
<dbReference type="GO" id="GO:0005158">
    <property type="term" value="F:insulin receptor binding"/>
    <property type="evidence" value="ECO:0007669"/>
    <property type="project" value="TreeGrafter"/>
</dbReference>
<evidence type="ECO:0000256" key="6">
    <source>
        <dbReference type="PROSITE-ProRule" id="PRU00191"/>
    </source>
</evidence>
<dbReference type="PROSITE" id="PS50001">
    <property type="entry name" value="SH2"/>
    <property type="match status" value="1"/>
</dbReference>
<dbReference type="InterPro" id="IPR011993">
    <property type="entry name" value="PH-like_dom_sf"/>
</dbReference>
<evidence type="ECO:0000313" key="11">
    <source>
        <dbReference type="Ensembl" id="ENSSGRP00000029373.1"/>
    </source>
</evidence>
<dbReference type="PROSITE" id="PS50003">
    <property type="entry name" value="PH_DOMAIN"/>
    <property type="match status" value="1"/>
</dbReference>
<name>A0A672LTG5_SINGR</name>
<dbReference type="Ensembl" id="ENSSGRT00000031580.1">
    <property type="protein sequence ID" value="ENSSGRP00000029373.1"/>
    <property type="gene ID" value="ENSSGRG00000015833.1"/>
</dbReference>
<accession>A0A672LTG5</accession>
<dbReference type="InterPro" id="IPR029071">
    <property type="entry name" value="Ubiquitin-like_domsf"/>
</dbReference>
<feature type="domain" description="Ras-associating" evidence="10">
    <location>
        <begin position="157"/>
        <end position="241"/>
    </location>
</feature>
<dbReference type="GO" id="GO:0005737">
    <property type="term" value="C:cytoplasm"/>
    <property type="evidence" value="ECO:0007669"/>
    <property type="project" value="UniProtKB-SubCell"/>
</dbReference>
<dbReference type="InterPro" id="IPR000159">
    <property type="entry name" value="RA_dom"/>
</dbReference>
<dbReference type="Pfam" id="PF21989">
    <property type="entry name" value="RA_2"/>
    <property type="match status" value="1"/>
</dbReference>
<keyword evidence="3" id="KW-0963">Cytoplasm</keyword>
<reference evidence="11" key="1">
    <citation type="submission" date="2025-08" db="UniProtKB">
        <authorList>
            <consortium name="Ensembl"/>
        </authorList>
    </citation>
    <scope>IDENTIFICATION</scope>
</reference>
<dbReference type="GO" id="GO:0030178">
    <property type="term" value="P:negative regulation of Wnt signaling pathway"/>
    <property type="evidence" value="ECO:0007669"/>
    <property type="project" value="TreeGrafter"/>
</dbReference>
<dbReference type="GO" id="GO:0008286">
    <property type="term" value="P:insulin receptor signaling pathway"/>
    <property type="evidence" value="ECO:0007669"/>
    <property type="project" value="TreeGrafter"/>
</dbReference>
<evidence type="ECO:0000259" key="10">
    <source>
        <dbReference type="PROSITE" id="PS50200"/>
    </source>
</evidence>
<feature type="compositionally biased region" description="Polar residues" evidence="7">
    <location>
        <begin position="29"/>
        <end position="51"/>
    </location>
</feature>
<evidence type="ECO:0000313" key="12">
    <source>
        <dbReference type="Proteomes" id="UP000472262"/>
    </source>
</evidence>
<evidence type="ECO:0000256" key="7">
    <source>
        <dbReference type="SAM" id="MobiDB-lite"/>
    </source>
</evidence>
<dbReference type="InterPro" id="IPR001849">
    <property type="entry name" value="PH_domain"/>
</dbReference>
<dbReference type="SMART" id="SM00314">
    <property type="entry name" value="RA"/>
    <property type="match status" value="1"/>
</dbReference>
<keyword evidence="5 6" id="KW-0727">SH2 domain</keyword>
<dbReference type="Gene3D" id="3.10.20.90">
    <property type="entry name" value="Phosphatidylinositol 3-kinase Catalytic Subunit, Chain A, domain 1"/>
    <property type="match status" value="1"/>
</dbReference>
<dbReference type="FunFam" id="2.30.29.30:FF:000062">
    <property type="entry name" value="growth factor receptor-bound protein 10 isoform X1"/>
    <property type="match status" value="1"/>
</dbReference>
<dbReference type="InterPro" id="IPR036860">
    <property type="entry name" value="SH2_dom_sf"/>
</dbReference>
<dbReference type="FunFam" id="3.10.20.90:FF:000056">
    <property type="entry name" value="growth factor receptor-bound protein 10 isoform X1"/>
    <property type="match status" value="1"/>
</dbReference>
<feature type="region of interest" description="Disordered" evidence="7">
    <location>
        <begin position="29"/>
        <end position="55"/>
    </location>
</feature>
<dbReference type="InterPro" id="IPR039665">
    <property type="entry name" value="PH_APBB1IP"/>
</dbReference>
<dbReference type="FunFam" id="3.30.505.10:FF:000015">
    <property type="entry name" value="Growth factor receptor-bound protein 10 isoform X1"/>
    <property type="match status" value="1"/>
</dbReference>
<dbReference type="PRINTS" id="PR00401">
    <property type="entry name" value="SH2DOMAIN"/>
</dbReference>
<dbReference type="CDD" id="cd10415">
    <property type="entry name" value="SH2_Grb10"/>
    <property type="match status" value="1"/>
</dbReference>